<dbReference type="FunFam" id="1.25.40.180:FF:000008">
    <property type="entry name" value="Programmed cell death protein 4"/>
    <property type="match status" value="1"/>
</dbReference>
<dbReference type="FunFam" id="1.25.40.180:FF:000009">
    <property type="entry name" value="programmed cell death protein 4"/>
    <property type="match status" value="1"/>
</dbReference>
<feature type="domain" description="MI" evidence="12">
    <location>
        <begin position="1549"/>
        <end position="1672"/>
    </location>
</feature>
<name>A0A4U5U451_COLLU</name>
<dbReference type="PROSITE" id="PS00028">
    <property type="entry name" value="ZINC_FINGER_C2H2_1"/>
    <property type="match status" value="1"/>
</dbReference>
<sequence length="1692" mass="186731">MSKESATRPDHRRRCFIASSHYSTTSPKAEMHFWAIFGASLHSWDRTSITESVKKGRTKMLGKGQNSGYSPETTSELLQRICFSSSDVKGKAWLWKLMIDAVLCLAHSEHMLCGGRQIELSMTQCEGSNFPCSMLYGFDCSDTQTEVLNITAATVDSTDKKGIQVGGQLPGGVQVGPQHQNQQLLLTPASLQLAQLQAQLTLHRLKLAQGGNAASAASVLNQVLSNVAMSQPLFNQLRTSTMVGNPQGAFPSGMIGYPSSNSALGPLVGGGFNQNPGNVRLNHPGGGGIVGQHSTEYGKKSGSTYPSDSDRRLQYNLAGGTSAASATAGDEQYSLINTQAKNMNNVGFQRDFYGHDILGQQTGFSVNEQNMNAYNSSGHTEQWKGPANLSHTGKVDLVPNAANVWTAAGQPIRPRTELYNPEEPTPDPKFTPSSGISLFGTSGTQAFGGYQPLHGSEETLSSGTRTLQPHQVNDYHAVTPTQLPHQCSICDKKVYNLKDWDQHVKGKLHLQNRTLYTNESSAGVSAGAVHYAVSRPSDVGLNTGGTNSMVYSATSQDVSSGTNTSYLPAAAMKTYALSDTGFASHQPESKPFPPRKATAGRVVHICNLPEGSCTENDVINLGLPFGKVTNYILMRSTHQAFLEMAYVEAAQAMVQYYQLTPAMINNQKLLIRMSKRYKELQLKKPGKDVQSIIQDISSQRERDEIQELEHYIPERARSRSPISRSLSPHSHSPSFTSCSSAHSPQGASCRGPERASNGMGQRRGSWDWSSHLRRAEDERERDDPWRNGSSVDDDRPNGRAADRRKAYQKPVDHISSRSADERGGGVGGGEGMRGNRDWHPRGSPQGMSFNSYRNMEDDFYAKEEMYKSDKPPRPSYQRHDAKPKRRDGGDYYSRSRHSEFEMTEEPLRRTLEDKRQSSPDRGRSKKTSRRHTTAEKHERENATENTDCQLKEKSGSPQQSNKPKEATECGKKRDTEKEWESEDDTDEECWYPKNMEELVTVDEVGGEDDSIIEPDLPELEKYASCPKESAEEEAVEGHTLPSTSPSLQVQAASNKKSNEEKVCEEAADQAETSVTEKPGDVLTSPRSEDQKLQLRQCLVAPELPVTNLSDFPSEEFRAALEETCLEETKSGPLEEFMENHTDESEDSKTSEEEQVTETINNGVQHKDSSLKKEAEDLSDSFASGDEDNRGPNKNINNEINGNWLSSSSNSIHEARLKAKAKRRLRKNSSRDSGRGDSLSDNGDVVRGTAVAPTSPKSKLLDRKSRLGKGRGLPKKGKFIKESLVFQSKGKAFITDLPLSSPGRFCPLHHKPNGTQMKKLIMTLSDITSNIVSDQLSAGGAGGKGVWGRSGEVYEPEEVDEKDPNYDEAQQGNCVYETVVPPLDERDFEKTVTPIVQEYFEHADTNEVAELLAELNLGPMRSEVPSLAVSLALEAKASHRELTSRLLADLCGPVLSHSDMENSFDKLLRELPDLVLDTPGAPQLVGQFIARAVSDQILSKNYVEGYKGKVDCEYTRAALDRAAVLLKMSLGGLRVDNQWGTGGGQRPVTQLIKEMNLLLKEYILSGDTKEAERCLRDLEVPHFHHEFVYEAIVMVLESKGEKTFKMVLQLLKSLSASSVITVDQMRRGYERVYMDIAEINIDVPRAYFILEQVVDKSFSVGIIDVKLRDLCPCRGRKRFVSEGDGGVVKVESY</sequence>
<dbReference type="EMBL" id="CM014080">
    <property type="protein sequence ID" value="TKS68957.1"/>
    <property type="molecule type" value="Genomic_DNA"/>
</dbReference>
<feature type="compositionally biased region" description="Basic and acidic residues" evidence="10">
    <location>
        <begin position="932"/>
        <end position="942"/>
    </location>
</feature>
<dbReference type="InterPro" id="IPR039778">
    <property type="entry name" value="PDCD4"/>
</dbReference>
<evidence type="ECO:0000256" key="4">
    <source>
        <dbReference type="ARBA" id="ARBA00014414"/>
    </source>
</evidence>
<dbReference type="PROSITE" id="PS50102">
    <property type="entry name" value="RRM"/>
    <property type="match status" value="1"/>
</dbReference>
<evidence type="ECO:0000259" key="12">
    <source>
        <dbReference type="PROSITE" id="PS51366"/>
    </source>
</evidence>
<keyword evidence="5" id="KW-0963">Cytoplasm</keyword>
<dbReference type="InterPro" id="IPR035979">
    <property type="entry name" value="RBD_domain_sf"/>
</dbReference>
<keyword evidence="8" id="KW-0539">Nucleus</keyword>
<dbReference type="SMART" id="SM00360">
    <property type="entry name" value="RRM"/>
    <property type="match status" value="1"/>
</dbReference>
<dbReference type="InterPro" id="IPR000504">
    <property type="entry name" value="RRM_dom"/>
</dbReference>
<reference evidence="13 14" key="1">
    <citation type="submission" date="2019-01" db="EMBL/GenBank/DDBJ databases">
        <title>Genome Assembly of Collichthys lucidus.</title>
        <authorList>
            <person name="Cai M."/>
            <person name="Xiao S."/>
        </authorList>
    </citation>
    <scope>NUCLEOTIDE SEQUENCE [LARGE SCALE GENOMIC DNA]</scope>
    <source>
        <strain evidence="13">JT15FE1705JMU</strain>
        <tissue evidence="13">Muscle</tissue>
    </source>
</reference>
<dbReference type="InterPro" id="IPR013087">
    <property type="entry name" value="Znf_C2H2_type"/>
</dbReference>
<dbReference type="Proteomes" id="UP000298787">
    <property type="component" value="Chromosome 3"/>
</dbReference>
<dbReference type="InterPro" id="IPR012677">
    <property type="entry name" value="Nucleotide-bd_a/b_plait_sf"/>
</dbReference>
<feature type="compositionally biased region" description="Basic and acidic residues" evidence="10">
    <location>
        <begin position="896"/>
        <end position="922"/>
    </location>
</feature>
<dbReference type="InterPro" id="IPR003891">
    <property type="entry name" value="Initiation_fac_eIF4g_MI"/>
</dbReference>
<feature type="compositionally biased region" description="Basic and acidic residues" evidence="10">
    <location>
        <begin position="854"/>
        <end position="880"/>
    </location>
</feature>
<gene>
    <name evidence="13" type="ORF">D9C73_003021</name>
</gene>
<feature type="compositionally biased region" description="Basic and acidic residues" evidence="10">
    <location>
        <begin position="962"/>
        <end position="978"/>
    </location>
</feature>
<evidence type="ECO:0000313" key="14">
    <source>
        <dbReference type="Proteomes" id="UP000298787"/>
    </source>
</evidence>
<evidence type="ECO:0000256" key="1">
    <source>
        <dbReference type="ARBA" id="ARBA00004123"/>
    </source>
</evidence>
<feature type="compositionally biased region" description="Polar residues" evidence="10">
    <location>
        <begin position="1040"/>
        <end position="1055"/>
    </location>
</feature>
<evidence type="ECO:0000256" key="10">
    <source>
        <dbReference type="SAM" id="MobiDB-lite"/>
    </source>
</evidence>
<dbReference type="PROSITE" id="PS51366">
    <property type="entry name" value="MI"/>
    <property type="match status" value="2"/>
</dbReference>
<dbReference type="InterPro" id="IPR034790">
    <property type="entry name" value="RBM20_RRM"/>
</dbReference>
<feature type="region of interest" description="Disordered" evidence="10">
    <location>
        <begin position="710"/>
        <end position="1089"/>
    </location>
</feature>
<comment type="similarity">
    <text evidence="3">Belongs to the PDCD4 family.</text>
</comment>
<accession>A0A4U5U451</accession>
<feature type="compositionally biased region" description="Low complexity" evidence="10">
    <location>
        <begin position="1191"/>
        <end position="1202"/>
    </location>
</feature>
<evidence type="ECO:0000313" key="13">
    <source>
        <dbReference type="EMBL" id="TKS68957.1"/>
    </source>
</evidence>
<dbReference type="SUPFAM" id="SSF54928">
    <property type="entry name" value="RNA-binding domain, RBD"/>
    <property type="match status" value="1"/>
</dbReference>
<feature type="compositionally biased region" description="Acidic residues" evidence="10">
    <location>
        <begin position="979"/>
        <end position="989"/>
    </location>
</feature>
<dbReference type="Gene3D" id="1.25.40.180">
    <property type="match status" value="2"/>
</dbReference>
<feature type="compositionally biased region" description="Low complexity" evidence="10">
    <location>
        <begin position="719"/>
        <end position="743"/>
    </location>
</feature>
<feature type="compositionally biased region" description="Basic residues" evidence="10">
    <location>
        <begin position="1217"/>
        <end position="1227"/>
    </location>
</feature>
<proteinExistence type="inferred from homology"/>
<feature type="compositionally biased region" description="Basic and acidic residues" evidence="10">
    <location>
        <begin position="792"/>
        <end position="823"/>
    </location>
</feature>
<keyword evidence="14" id="KW-1185">Reference proteome</keyword>
<dbReference type="Pfam" id="PF02847">
    <property type="entry name" value="MA3"/>
    <property type="match status" value="2"/>
</dbReference>
<evidence type="ECO:0000256" key="9">
    <source>
        <dbReference type="PROSITE-ProRule" id="PRU00176"/>
    </source>
</evidence>
<dbReference type="SUPFAM" id="SSF48371">
    <property type="entry name" value="ARM repeat"/>
    <property type="match status" value="2"/>
</dbReference>
<dbReference type="GO" id="GO:0003723">
    <property type="term" value="F:RNA binding"/>
    <property type="evidence" value="ECO:0007669"/>
    <property type="project" value="UniProtKB-UniRule"/>
</dbReference>
<organism evidence="13 14">
    <name type="scientific">Collichthys lucidus</name>
    <name type="common">Big head croaker</name>
    <name type="synonym">Sciaena lucida</name>
    <dbReference type="NCBI Taxonomy" id="240159"/>
    <lineage>
        <taxon>Eukaryota</taxon>
        <taxon>Metazoa</taxon>
        <taxon>Chordata</taxon>
        <taxon>Craniata</taxon>
        <taxon>Vertebrata</taxon>
        <taxon>Euteleostomi</taxon>
        <taxon>Actinopterygii</taxon>
        <taxon>Neopterygii</taxon>
        <taxon>Teleostei</taxon>
        <taxon>Neoteleostei</taxon>
        <taxon>Acanthomorphata</taxon>
        <taxon>Eupercaria</taxon>
        <taxon>Sciaenidae</taxon>
        <taxon>Collichthys</taxon>
    </lineage>
</organism>
<evidence type="ECO:0000256" key="6">
    <source>
        <dbReference type="ARBA" id="ARBA00022737"/>
    </source>
</evidence>
<evidence type="ECO:0000256" key="8">
    <source>
        <dbReference type="ARBA" id="ARBA00023242"/>
    </source>
</evidence>
<evidence type="ECO:0000256" key="2">
    <source>
        <dbReference type="ARBA" id="ARBA00004496"/>
    </source>
</evidence>
<comment type="subcellular location">
    <subcellularLocation>
        <location evidence="2">Cytoplasm</location>
    </subcellularLocation>
    <subcellularLocation>
        <location evidence="1">Nucleus</location>
    </subcellularLocation>
</comment>
<keyword evidence="6" id="KW-0677">Repeat</keyword>
<dbReference type="Gene3D" id="3.30.70.330">
    <property type="match status" value="1"/>
</dbReference>
<feature type="domain" description="RRM" evidence="11">
    <location>
        <begin position="601"/>
        <end position="676"/>
    </location>
</feature>
<feature type="domain" description="MI" evidence="12">
    <location>
        <begin position="1386"/>
        <end position="1507"/>
    </location>
</feature>
<dbReference type="InterPro" id="IPR016024">
    <property type="entry name" value="ARM-type_fold"/>
</dbReference>
<dbReference type="STRING" id="240159.A0A4U5U451"/>
<dbReference type="SMART" id="SM00544">
    <property type="entry name" value="MA3"/>
    <property type="match status" value="2"/>
</dbReference>
<evidence type="ECO:0000259" key="11">
    <source>
        <dbReference type="PROSITE" id="PS50102"/>
    </source>
</evidence>
<evidence type="ECO:0000256" key="3">
    <source>
        <dbReference type="ARBA" id="ARBA00005497"/>
    </source>
</evidence>
<feature type="compositionally biased region" description="Acidic residues" evidence="10">
    <location>
        <begin position="1004"/>
        <end position="1017"/>
    </location>
</feature>
<protein>
    <recommendedName>
        <fullName evidence="4">Programmed cell death protein 4</fullName>
    </recommendedName>
</protein>
<feature type="compositionally biased region" description="Basic and acidic residues" evidence="10">
    <location>
        <begin position="1164"/>
        <end position="1175"/>
    </location>
</feature>
<evidence type="ECO:0000256" key="7">
    <source>
        <dbReference type="ARBA" id="ARBA00022884"/>
    </source>
</evidence>
<dbReference type="CDD" id="cd12685">
    <property type="entry name" value="RRM_RBM20"/>
    <property type="match status" value="1"/>
</dbReference>
<feature type="region of interest" description="Disordered" evidence="10">
    <location>
        <begin position="1128"/>
        <end position="1273"/>
    </location>
</feature>
<feature type="compositionally biased region" description="Basic and acidic residues" evidence="10">
    <location>
        <begin position="773"/>
        <end position="785"/>
    </location>
</feature>
<dbReference type="PANTHER" id="PTHR12626:SF3">
    <property type="entry name" value="PROGRAMMED CELL DEATH PROTEIN 4"/>
    <property type="match status" value="1"/>
</dbReference>
<dbReference type="GO" id="GO:0005829">
    <property type="term" value="C:cytosol"/>
    <property type="evidence" value="ECO:0007669"/>
    <property type="project" value="TreeGrafter"/>
</dbReference>
<feature type="compositionally biased region" description="Basic and acidic residues" evidence="10">
    <location>
        <begin position="1137"/>
        <end position="1151"/>
    </location>
</feature>
<keyword evidence="7 9" id="KW-0694">RNA-binding</keyword>
<evidence type="ECO:0000256" key="5">
    <source>
        <dbReference type="ARBA" id="ARBA00022490"/>
    </source>
</evidence>
<dbReference type="GO" id="GO:0005634">
    <property type="term" value="C:nucleus"/>
    <property type="evidence" value="ECO:0007669"/>
    <property type="project" value="UniProtKB-SubCell"/>
</dbReference>
<dbReference type="PANTHER" id="PTHR12626">
    <property type="entry name" value="PROGRAMMED CELL DEATH 4"/>
    <property type="match status" value="1"/>
</dbReference>
<dbReference type="GO" id="GO:0045892">
    <property type="term" value="P:negative regulation of DNA-templated transcription"/>
    <property type="evidence" value="ECO:0007669"/>
    <property type="project" value="InterPro"/>
</dbReference>